<proteinExistence type="predicted"/>
<sequence length="134" mass="16122">MDTKSDLLLTYSSKKDKLKFTDSTPNLFFNVYVDSNDYLHFITNRNEQMIFDEKRRVFSLRKEVKDSFFSFVDRESDKEIKIPFLAQKIQDSSDDHEFIEYTKVNTRHKPIQLKRSAIKNRSEMDYNGKILYKK</sequence>
<evidence type="ECO:0000313" key="1">
    <source>
        <dbReference type="EMBL" id="RVD92983.1"/>
    </source>
</evidence>
<dbReference type="VEuPathDB" id="MicrosporidiaDB:TUBRATIS_004930"/>
<reference evidence="1 2" key="1">
    <citation type="submission" date="2018-10" db="EMBL/GenBank/DDBJ databases">
        <title>Draft genome sequence of the microsporidian Tubulinosema ratisbonensis.</title>
        <authorList>
            <person name="Polonais V."/>
            <person name="Peyretaillade E."/>
            <person name="Niehus S."/>
            <person name="Wawrzyniak I."/>
            <person name="Franchet A."/>
            <person name="Gaspin C."/>
            <person name="Reichstadt M."/>
            <person name="Belser C."/>
            <person name="Labadie K."/>
            <person name="Delbac F."/>
            <person name="Ferrandon D."/>
        </authorList>
    </citation>
    <scope>NUCLEOTIDE SEQUENCE [LARGE SCALE GENOMIC DNA]</scope>
    <source>
        <strain evidence="1 2">Franzen</strain>
    </source>
</reference>
<gene>
    <name evidence="1" type="ORF">TUBRATIS_004930</name>
</gene>
<dbReference type="Proteomes" id="UP000282876">
    <property type="component" value="Unassembled WGS sequence"/>
</dbReference>
<accession>A0A437APP2</accession>
<dbReference type="EMBL" id="RCSS01000109">
    <property type="protein sequence ID" value="RVD92983.1"/>
    <property type="molecule type" value="Genomic_DNA"/>
</dbReference>
<organism evidence="1 2">
    <name type="scientific">Tubulinosema ratisbonensis</name>
    <dbReference type="NCBI Taxonomy" id="291195"/>
    <lineage>
        <taxon>Eukaryota</taxon>
        <taxon>Fungi</taxon>
        <taxon>Fungi incertae sedis</taxon>
        <taxon>Microsporidia</taxon>
        <taxon>Tubulinosematoidea</taxon>
        <taxon>Tubulinosematidae</taxon>
        <taxon>Tubulinosema</taxon>
    </lineage>
</organism>
<evidence type="ECO:0000313" key="2">
    <source>
        <dbReference type="Proteomes" id="UP000282876"/>
    </source>
</evidence>
<dbReference type="AlphaFoldDB" id="A0A437APP2"/>
<protein>
    <submittedName>
        <fullName evidence="1">Uncharacterized protein</fullName>
    </submittedName>
</protein>
<comment type="caution">
    <text evidence="1">The sequence shown here is derived from an EMBL/GenBank/DDBJ whole genome shotgun (WGS) entry which is preliminary data.</text>
</comment>
<name>A0A437APP2_9MICR</name>
<keyword evidence="2" id="KW-1185">Reference proteome</keyword>